<keyword evidence="1" id="KW-1133">Transmembrane helix</keyword>
<name>A0AAW7ZBK7_9FIRM</name>
<reference evidence="3" key="2">
    <citation type="submission" date="2023-03" db="EMBL/GenBank/DDBJ databases">
        <authorList>
            <person name="Zhang Z."/>
        </authorList>
    </citation>
    <scope>NUCLEOTIDE SEQUENCE</scope>
    <source>
        <strain evidence="3">DSA</strain>
    </source>
</reference>
<evidence type="ECO:0000256" key="1">
    <source>
        <dbReference type="SAM" id="Phobius"/>
    </source>
</evidence>
<keyword evidence="1" id="KW-0472">Membrane</keyword>
<dbReference type="InterPro" id="IPR025377">
    <property type="entry name" value="DUF4367"/>
</dbReference>
<proteinExistence type="predicted"/>
<dbReference type="Pfam" id="PF14285">
    <property type="entry name" value="DUF4367"/>
    <property type="match status" value="1"/>
</dbReference>
<dbReference type="Proteomes" id="UP001172911">
    <property type="component" value="Unassembled WGS sequence"/>
</dbReference>
<evidence type="ECO:0000313" key="3">
    <source>
        <dbReference type="EMBL" id="MDO7786673.1"/>
    </source>
</evidence>
<gene>
    <name evidence="3" type="ORF">P6N53_05480</name>
</gene>
<dbReference type="EMBL" id="JARPTC010000007">
    <property type="protein sequence ID" value="MDO7786673.1"/>
    <property type="molecule type" value="Genomic_DNA"/>
</dbReference>
<reference evidence="3" key="1">
    <citation type="journal article" date="2023" name="J. Hazard. Mater.">
        <title>Anaerobic biodegradation of pyrene and benzo[a]pyrene by a new sulfate-reducing Desulforamulus aquiferis strain DSA.</title>
        <authorList>
            <person name="Zhang Z."/>
            <person name="Sun J."/>
            <person name="Gong X."/>
            <person name="Wang C."/>
            <person name="Wang H."/>
        </authorList>
    </citation>
    <scope>NUCLEOTIDE SEQUENCE</scope>
    <source>
        <strain evidence="3">DSA</strain>
    </source>
</reference>
<keyword evidence="1" id="KW-0812">Transmembrane</keyword>
<protein>
    <submittedName>
        <fullName evidence="3">DUF4367 domain-containing protein</fullName>
    </submittedName>
</protein>
<organism evidence="3 4">
    <name type="scientific">Desulforamulus aquiferis</name>
    <dbReference type="NCBI Taxonomy" id="1397668"/>
    <lineage>
        <taxon>Bacteria</taxon>
        <taxon>Bacillati</taxon>
        <taxon>Bacillota</taxon>
        <taxon>Clostridia</taxon>
        <taxon>Eubacteriales</taxon>
        <taxon>Peptococcaceae</taxon>
        <taxon>Desulforamulus</taxon>
    </lineage>
</organism>
<comment type="caution">
    <text evidence="3">The sequence shown here is derived from an EMBL/GenBank/DDBJ whole genome shotgun (WGS) entry which is preliminary data.</text>
</comment>
<feature type="domain" description="DUF4367" evidence="2">
    <location>
        <begin position="318"/>
        <end position="370"/>
    </location>
</feature>
<evidence type="ECO:0000313" key="4">
    <source>
        <dbReference type="Proteomes" id="UP001172911"/>
    </source>
</evidence>
<keyword evidence="4" id="KW-1185">Reference proteome</keyword>
<dbReference type="RefSeq" id="WP_304541749.1">
    <property type="nucleotide sequence ID" value="NZ_JARPTC010000007.1"/>
</dbReference>
<dbReference type="AlphaFoldDB" id="A0AAW7ZBK7"/>
<evidence type="ECO:0000259" key="2">
    <source>
        <dbReference type="Pfam" id="PF14285"/>
    </source>
</evidence>
<feature type="transmembrane region" description="Helical" evidence="1">
    <location>
        <begin position="95"/>
        <end position="114"/>
    </location>
</feature>
<sequence length="371" mass="41415">MNCPNRGVWQAFLDKEIPQQDMEKYHKHAEKCQQCQDTLKELLDLEKWSDNSLAMYQEAVDNTVQEKSIGTLEYGFIQKKQSKGGNFMKNKITRWFTIAASVIVITGLITFAPVQQAVADLLSIFRVQKIEMVKINPQELEQMAKAIESKVGEVDLKQFGKVEVSTKPEQVKVALAKAKEELPFNVKEPKVIPSGYSLQDSVTLHRPGKANFELDVKQVNTLLQSLGATTLIPDSLAGKAFSLDIPAGIRADFLNDNGNTGFTLTQFSTPELVVPSGVDPLSLRNALLDLPILPEDLRNQLAGISDWQNTMIIPDMGKENMETIHLGEFEAVYSTNLNGHSHMMWVDNGVIYQLSGWLDREQAIGIAENLK</sequence>
<accession>A0AAW7ZBK7</accession>